<feature type="transmembrane region" description="Helical" evidence="25">
    <location>
        <begin position="258"/>
        <end position="277"/>
    </location>
</feature>
<evidence type="ECO:0000256" key="22">
    <source>
        <dbReference type="ARBA" id="ARBA00045018"/>
    </source>
</evidence>
<evidence type="ECO:0000256" key="16">
    <source>
        <dbReference type="ARBA" id="ARBA00044900"/>
    </source>
</evidence>
<comment type="catalytic activity">
    <reaction evidence="15">
        <text>L-arginyl-L-alpha-amino acid(out) = L-arginyl-L-alpha-amino acid(in)</text>
        <dbReference type="Rhea" id="RHEA:79371"/>
        <dbReference type="ChEBI" id="CHEBI:84315"/>
    </reaction>
</comment>
<keyword evidence="5 25" id="KW-1133">Transmembrane helix</keyword>
<gene>
    <name evidence="27" type="ORF">HQ43_08855</name>
</gene>
<evidence type="ECO:0000313" key="27">
    <source>
        <dbReference type="EMBL" id="KGN92129.1"/>
    </source>
</evidence>
<feature type="domain" description="Major facilitator superfamily (MFS) profile" evidence="26">
    <location>
        <begin position="20"/>
        <end position="455"/>
    </location>
</feature>
<comment type="catalytic activity">
    <reaction evidence="13">
        <text>L-alpha-aminoacyl-L-lysine(out) = L-alpha-aminoacyl-L-lysine(in)</text>
        <dbReference type="Rhea" id="RHEA:79383"/>
        <dbReference type="ChEBI" id="CHEBI:229966"/>
    </reaction>
</comment>
<evidence type="ECO:0000256" key="15">
    <source>
        <dbReference type="ARBA" id="ARBA00044899"/>
    </source>
</evidence>
<evidence type="ECO:0000256" key="3">
    <source>
        <dbReference type="ARBA" id="ARBA00022448"/>
    </source>
</evidence>
<keyword evidence="28" id="KW-1185">Reference proteome</keyword>
<feature type="transmembrane region" description="Helical" evidence="25">
    <location>
        <begin position="297"/>
        <end position="317"/>
    </location>
</feature>
<evidence type="ECO:0000256" key="2">
    <source>
        <dbReference type="ARBA" id="ARBA00008335"/>
    </source>
</evidence>
<feature type="transmembrane region" description="Helical" evidence="25">
    <location>
        <begin position="134"/>
        <end position="156"/>
    </location>
</feature>
<comment type="catalytic activity">
    <reaction evidence="9">
        <text>L-histidyl-glycine(out) = L-histidyl-glycine(in)</text>
        <dbReference type="Rhea" id="RHEA:79395"/>
        <dbReference type="ChEBI" id="CHEBI:229957"/>
    </reaction>
</comment>
<dbReference type="Gene3D" id="1.20.1250.20">
    <property type="entry name" value="MFS general substrate transporter like domains"/>
    <property type="match status" value="2"/>
</dbReference>
<feature type="transmembrane region" description="Helical" evidence="25">
    <location>
        <begin position="202"/>
        <end position="224"/>
    </location>
</feature>
<evidence type="ECO:0000256" key="1">
    <source>
        <dbReference type="ARBA" id="ARBA00004155"/>
    </source>
</evidence>
<dbReference type="SUPFAM" id="SSF103473">
    <property type="entry name" value="MFS general substrate transporter"/>
    <property type="match status" value="1"/>
</dbReference>
<comment type="catalytic activity">
    <reaction evidence="10">
        <text>L-alpha-aminoacyl-L-arginine(out) = L-alpha-aminoacyl-L-arginine(in)</text>
        <dbReference type="Rhea" id="RHEA:79367"/>
        <dbReference type="ChEBI" id="CHEBI:229968"/>
    </reaction>
</comment>
<dbReference type="EMBL" id="JQZV01000013">
    <property type="protein sequence ID" value="KGN92129.1"/>
    <property type="molecule type" value="Genomic_DNA"/>
</dbReference>
<comment type="catalytic activity">
    <reaction evidence="14">
        <text>L-aspartyl-L-lysine(out) = L-aspartyl-L-lysine(in)</text>
        <dbReference type="Rhea" id="RHEA:79411"/>
        <dbReference type="ChEBI" id="CHEBI:229953"/>
    </reaction>
</comment>
<reference evidence="27 28" key="1">
    <citation type="submission" date="2014-08" db="EMBL/GenBank/DDBJ databases">
        <title>Porphyromonas canoris strain:OH2762 Genome sequencing.</title>
        <authorList>
            <person name="Wallis C."/>
            <person name="Deusch O."/>
            <person name="O'Flynn C."/>
            <person name="Davis I."/>
            <person name="Jospin G."/>
            <person name="Darling A.E."/>
            <person name="Coil D.A."/>
            <person name="Alexiev A."/>
            <person name="Horsfall A."/>
            <person name="Kirkwood N."/>
            <person name="Harris S."/>
            <person name="Eisen J.A."/>
        </authorList>
    </citation>
    <scope>NUCLEOTIDE SEQUENCE [LARGE SCALE GENOMIC DNA]</scope>
    <source>
        <strain evidence="28">COT-108 OH2762</strain>
    </source>
</reference>
<evidence type="ECO:0000256" key="18">
    <source>
        <dbReference type="ARBA" id="ARBA00044912"/>
    </source>
</evidence>
<comment type="catalytic activity">
    <reaction evidence="18">
        <text>L-histidyl-L-alpha-amino acid(out) = L-histidyl-L-alpha-amino acid(in)</text>
        <dbReference type="Rhea" id="RHEA:79379"/>
        <dbReference type="ChEBI" id="CHEBI:229964"/>
    </reaction>
</comment>
<feature type="transmembrane region" description="Helical" evidence="25">
    <location>
        <begin position="61"/>
        <end position="82"/>
    </location>
</feature>
<feature type="transmembrane region" description="Helical" evidence="25">
    <location>
        <begin position="356"/>
        <end position="375"/>
    </location>
</feature>
<dbReference type="InterPro" id="IPR020846">
    <property type="entry name" value="MFS_dom"/>
</dbReference>
<evidence type="ECO:0000256" key="12">
    <source>
        <dbReference type="ARBA" id="ARBA00044891"/>
    </source>
</evidence>
<evidence type="ECO:0000256" key="4">
    <source>
        <dbReference type="ARBA" id="ARBA00022692"/>
    </source>
</evidence>
<keyword evidence="7" id="KW-0458">Lysosome</keyword>
<dbReference type="PROSITE" id="PS50850">
    <property type="entry name" value="MFS"/>
    <property type="match status" value="1"/>
</dbReference>
<protein>
    <recommendedName>
        <fullName evidence="21">Lysosomal dipeptide transporter MFSD1</fullName>
    </recommendedName>
    <alternativeName>
        <fullName evidence="22">Major facilitator superfamily domain-containing protein 1</fullName>
    </alternativeName>
</protein>
<comment type="catalytic activity">
    <reaction evidence="11">
        <text>L-alpha-aminoacyl-L-histidine(out) = L-alpha-aminoacyl-L-histidine(in)</text>
        <dbReference type="Rhea" id="RHEA:79375"/>
        <dbReference type="ChEBI" id="CHEBI:229967"/>
    </reaction>
</comment>
<dbReference type="Pfam" id="PF07690">
    <property type="entry name" value="MFS_1"/>
    <property type="match status" value="1"/>
</dbReference>
<evidence type="ECO:0000256" key="13">
    <source>
        <dbReference type="ARBA" id="ARBA00044893"/>
    </source>
</evidence>
<dbReference type="RefSeq" id="WP_036792132.1">
    <property type="nucleotide sequence ID" value="NZ_JQZV01000013.1"/>
</dbReference>
<comment type="catalytic activity">
    <reaction evidence="12">
        <text>L-lysyl-L-alpha-amino acid(out) = L-lysyl-L-alpha-amino acid(in)</text>
        <dbReference type="Rhea" id="RHEA:79387"/>
        <dbReference type="ChEBI" id="CHEBI:229965"/>
    </reaction>
</comment>
<feature type="transmembrane region" description="Helical" evidence="25">
    <location>
        <begin position="387"/>
        <end position="409"/>
    </location>
</feature>
<feature type="transmembrane region" description="Helical" evidence="25">
    <location>
        <begin position="20"/>
        <end position="41"/>
    </location>
</feature>
<evidence type="ECO:0000256" key="8">
    <source>
        <dbReference type="ARBA" id="ARBA00044876"/>
    </source>
</evidence>
<dbReference type="InterPro" id="IPR011701">
    <property type="entry name" value="MFS"/>
</dbReference>
<proteinExistence type="inferred from homology"/>
<evidence type="ECO:0000256" key="6">
    <source>
        <dbReference type="ARBA" id="ARBA00023136"/>
    </source>
</evidence>
<evidence type="ECO:0000256" key="23">
    <source>
        <dbReference type="ARBA" id="ARBA00045709"/>
    </source>
</evidence>
<evidence type="ECO:0000256" key="14">
    <source>
        <dbReference type="ARBA" id="ARBA00044898"/>
    </source>
</evidence>
<feature type="transmembrane region" description="Helical" evidence="25">
    <location>
        <begin position="429"/>
        <end position="450"/>
    </location>
</feature>
<evidence type="ECO:0000256" key="11">
    <source>
        <dbReference type="ARBA" id="ARBA00044884"/>
    </source>
</evidence>
<comment type="similarity">
    <text evidence="2">Belongs to the major facilitator superfamily.</text>
</comment>
<evidence type="ECO:0000256" key="9">
    <source>
        <dbReference type="ARBA" id="ARBA00044878"/>
    </source>
</evidence>
<accession>A0ABR4XKY1</accession>
<comment type="catalytic activity">
    <reaction evidence="8">
        <text>L-lysyl-L-alanine(out) = L-lysyl-L-alanine(in)</text>
        <dbReference type="Rhea" id="RHEA:79399"/>
        <dbReference type="ChEBI" id="CHEBI:229954"/>
    </reaction>
</comment>
<name>A0ABR4XKY1_9PORP</name>
<comment type="catalytic activity">
    <reaction evidence="17">
        <text>L-arginyl-glycine(out) = L-arginyl-glycine(in)</text>
        <dbReference type="Rhea" id="RHEA:79391"/>
        <dbReference type="ChEBI" id="CHEBI:229955"/>
    </reaction>
</comment>
<dbReference type="InterPro" id="IPR052187">
    <property type="entry name" value="MFSD1"/>
</dbReference>
<evidence type="ECO:0000256" key="10">
    <source>
        <dbReference type="ARBA" id="ARBA00044881"/>
    </source>
</evidence>
<evidence type="ECO:0000256" key="25">
    <source>
        <dbReference type="SAM" id="Phobius"/>
    </source>
</evidence>
<evidence type="ECO:0000256" key="20">
    <source>
        <dbReference type="ARBA" id="ARBA00044924"/>
    </source>
</evidence>
<dbReference type="PANTHER" id="PTHR23512:SF3">
    <property type="entry name" value="MAJOR FACILITATOR SUPERFAMILY DOMAIN-CONTAINING PROTEIN 1"/>
    <property type="match status" value="1"/>
</dbReference>
<comment type="catalytic activity">
    <reaction evidence="20">
        <text>L-lysyl-glycine(out) = L-lysyl-glycine(in)</text>
        <dbReference type="Rhea" id="RHEA:79407"/>
        <dbReference type="ChEBI" id="CHEBI:191202"/>
    </reaction>
</comment>
<evidence type="ECO:0000256" key="21">
    <source>
        <dbReference type="ARBA" id="ARBA00044985"/>
    </source>
</evidence>
<comment type="subunit">
    <text evidence="24">Homodimer. Interacts with lysosomal protein GLMP (via lumenal domain); the interaction starts while both proteins are still in the endoplasmic reticulum and is required for stabilization of MFSD1 in lysosomes but has no direct effect on its targeting to lysosomes or transporter activity.</text>
</comment>
<comment type="subcellular location">
    <subcellularLocation>
        <location evidence="1">Lysosome membrane</location>
        <topology evidence="1">Multi-pass membrane protein</topology>
    </subcellularLocation>
</comment>
<comment type="catalytic activity">
    <reaction evidence="16">
        <text>L-lysyl-L-lysine(out) = L-lysyl-L-lysine(in)</text>
        <dbReference type="Rhea" id="RHEA:79403"/>
        <dbReference type="ChEBI" id="CHEBI:229956"/>
    </reaction>
</comment>
<evidence type="ECO:0000256" key="19">
    <source>
        <dbReference type="ARBA" id="ARBA00044919"/>
    </source>
</evidence>
<comment type="caution">
    <text evidence="27">The sequence shown here is derived from an EMBL/GenBank/DDBJ whole genome shotgun (WGS) entry which is preliminary data.</text>
</comment>
<evidence type="ECO:0000313" key="28">
    <source>
        <dbReference type="Proteomes" id="UP000030101"/>
    </source>
</evidence>
<keyword evidence="6 25" id="KW-0472">Membrane</keyword>
<dbReference type="Proteomes" id="UP000030101">
    <property type="component" value="Unassembled WGS sequence"/>
</dbReference>
<organism evidence="27 28">
    <name type="scientific">Porphyromonas canoris</name>
    <dbReference type="NCBI Taxonomy" id="36875"/>
    <lineage>
        <taxon>Bacteria</taxon>
        <taxon>Pseudomonadati</taxon>
        <taxon>Bacteroidota</taxon>
        <taxon>Bacteroidia</taxon>
        <taxon>Bacteroidales</taxon>
        <taxon>Porphyromonadaceae</taxon>
        <taxon>Porphyromonas</taxon>
    </lineage>
</organism>
<dbReference type="InterPro" id="IPR036259">
    <property type="entry name" value="MFS_trans_sf"/>
</dbReference>
<comment type="function">
    <text evidence="23">Lysosomal dipeptide uniporter that selectively exports lysine, arginine or histidine-containing dipeptides with a net positive charge from the lysosome lumen into the cytosol. Could play a role in a specific type of protein O-glycosylation indirectly regulating macrophages migration and tissue invasion. Also essential for liver homeostasis.</text>
</comment>
<feature type="transmembrane region" description="Helical" evidence="25">
    <location>
        <begin position="168"/>
        <end position="190"/>
    </location>
</feature>
<keyword evidence="4 25" id="KW-0812">Transmembrane</keyword>
<feature type="transmembrane region" description="Helical" evidence="25">
    <location>
        <begin position="324"/>
        <end position="344"/>
    </location>
</feature>
<comment type="catalytic activity">
    <reaction evidence="19">
        <text>L-alanyl-L-lysine(out) = L-alanyl-L-lysine(in)</text>
        <dbReference type="Rhea" id="RHEA:79415"/>
        <dbReference type="ChEBI" id="CHEBI:192470"/>
    </reaction>
</comment>
<dbReference type="PANTHER" id="PTHR23512">
    <property type="entry name" value="MAJOR FACILITATOR SUPERFAMILY DOMAIN-CONTAINING PROTEIN 1"/>
    <property type="match status" value="1"/>
</dbReference>
<feature type="transmembrane region" description="Helical" evidence="25">
    <location>
        <begin position="94"/>
        <end position="114"/>
    </location>
</feature>
<evidence type="ECO:0000259" key="26">
    <source>
        <dbReference type="PROSITE" id="PS50850"/>
    </source>
</evidence>
<evidence type="ECO:0000256" key="17">
    <source>
        <dbReference type="ARBA" id="ARBA00044903"/>
    </source>
</evidence>
<evidence type="ECO:0000256" key="5">
    <source>
        <dbReference type="ARBA" id="ARBA00022989"/>
    </source>
</evidence>
<sequence length="467" mass="51970">MTTQINHTTLRENVWVRWGLLLAVSFTMFFAYMFVDVLSPIKTELERPEVLGWSSSVFGTYAGSEFFINVYLLFLIFAGIILDSMGIRFTIRLSGGLMVLGALIKVYALSGTFINGGPGYEFFNSFWPEFPATAKLACVGFAIFGTGCEMAGVTVSRIIVKWFTGKELALAMGMEMSIARLGVFAVFWLSPYLNKTFESVQAPVIFCTALLMIAFLLYLVYCVFDKKLDKQEGEKSMEAQEDEAFHIKDLKYIVFNKMFWIVSLLCVLFYSAIFPFQKFASDMLQSNLGLSVETAGQIFSLFPLGAVFITPLMGIFLDKKGKAATMLMMGSFLMFVCHSIFAFYDFDRGTTRALVEAIMAIVLLGLAFSLVPAALWPSVPKLIDNKVLGSAYSAIFFIQNIGLMLVPTFVGKVLDSTNPNVQAGEPKNFMFAMMVFASFGVLAFFLSLLLKVEDKKKGYGLEKPNAK</sequence>
<evidence type="ECO:0000256" key="7">
    <source>
        <dbReference type="ARBA" id="ARBA00023228"/>
    </source>
</evidence>
<evidence type="ECO:0000256" key="24">
    <source>
        <dbReference type="ARBA" id="ARBA00046376"/>
    </source>
</evidence>
<keyword evidence="3" id="KW-0813">Transport</keyword>